<proteinExistence type="predicted"/>
<gene>
    <name evidence="1" type="ORF">A2Z42_01280</name>
</gene>
<organism evidence="1 2">
    <name type="scientific">Candidatus Woykebacteria bacterium RBG_19FT_COMBO_43_10</name>
    <dbReference type="NCBI Taxonomy" id="1802598"/>
    <lineage>
        <taxon>Bacteria</taxon>
        <taxon>Candidatus Woykeibacteriota</taxon>
    </lineage>
</organism>
<dbReference type="Proteomes" id="UP000176645">
    <property type="component" value="Unassembled WGS sequence"/>
</dbReference>
<dbReference type="AlphaFoldDB" id="A0A1G1WKS7"/>
<accession>A0A1G1WKS7</accession>
<dbReference type="EMBL" id="MHCU01000005">
    <property type="protein sequence ID" value="OGY28293.1"/>
    <property type="molecule type" value="Genomic_DNA"/>
</dbReference>
<evidence type="ECO:0000313" key="1">
    <source>
        <dbReference type="EMBL" id="OGY28293.1"/>
    </source>
</evidence>
<name>A0A1G1WKS7_9BACT</name>
<comment type="caution">
    <text evidence="1">The sequence shown here is derived from an EMBL/GenBank/DDBJ whole genome shotgun (WGS) entry which is preliminary data.</text>
</comment>
<evidence type="ECO:0000313" key="2">
    <source>
        <dbReference type="Proteomes" id="UP000176645"/>
    </source>
</evidence>
<reference evidence="1 2" key="1">
    <citation type="journal article" date="2016" name="Nat. Commun.">
        <title>Thousands of microbial genomes shed light on interconnected biogeochemical processes in an aquifer system.</title>
        <authorList>
            <person name="Anantharaman K."/>
            <person name="Brown C.T."/>
            <person name="Hug L.A."/>
            <person name="Sharon I."/>
            <person name="Castelle C.J."/>
            <person name="Probst A.J."/>
            <person name="Thomas B.C."/>
            <person name="Singh A."/>
            <person name="Wilkins M.J."/>
            <person name="Karaoz U."/>
            <person name="Brodie E.L."/>
            <person name="Williams K.H."/>
            <person name="Hubbard S.S."/>
            <person name="Banfield J.F."/>
        </authorList>
    </citation>
    <scope>NUCLEOTIDE SEQUENCE [LARGE SCALE GENOMIC DNA]</scope>
</reference>
<protein>
    <submittedName>
        <fullName evidence="1">Uncharacterized protein</fullName>
    </submittedName>
</protein>
<sequence>MKMKLYSSSNGTAAAKAPFDNNPKMAKYGAPVQGSSIITTKTPSNAVVRIKSAGCRLSIFSILLV</sequence>